<dbReference type="EMBL" id="GBRH01187698">
    <property type="protein sequence ID" value="JAE10198.1"/>
    <property type="molecule type" value="Transcribed_RNA"/>
</dbReference>
<feature type="signal peptide" evidence="1">
    <location>
        <begin position="1"/>
        <end position="26"/>
    </location>
</feature>
<sequence>MSVLPTAATRWPRFLCLACMAAMSMALSRHAYHSNSVRRSNVLYHMHRIGSTLQLTDSLLFYNCACAA</sequence>
<dbReference type="AlphaFoldDB" id="A0A0A9FPH5"/>
<feature type="chain" id="PRO_5002062255" description="Secreted protein" evidence="1">
    <location>
        <begin position="27"/>
        <end position="68"/>
    </location>
</feature>
<reference evidence="2" key="2">
    <citation type="journal article" date="2015" name="Data Brief">
        <title>Shoot transcriptome of the giant reed, Arundo donax.</title>
        <authorList>
            <person name="Barrero R.A."/>
            <person name="Guerrero F.D."/>
            <person name="Moolhuijzen P."/>
            <person name="Goolsby J.A."/>
            <person name="Tidwell J."/>
            <person name="Bellgard S.E."/>
            <person name="Bellgard M.I."/>
        </authorList>
    </citation>
    <scope>NUCLEOTIDE SEQUENCE</scope>
    <source>
        <tissue evidence="2">Shoot tissue taken approximately 20 cm above the soil surface</tissue>
    </source>
</reference>
<keyword evidence="1" id="KW-0732">Signal</keyword>
<organism evidence="2">
    <name type="scientific">Arundo donax</name>
    <name type="common">Giant reed</name>
    <name type="synonym">Donax arundinaceus</name>
    <dbReference type="NCBI Taxonomy" id="35708"/>
    <lineage>
        <taxon>Eukaryota</taxon>
        <taxon>Viridiplantae</taxon>
        <taxon>Streptophyta</taxon>
        <taxon>Embryophyta</taxon>
        <taxon>Tracheophyta</taxon>
        <taxon>Spermatophyta</taxon>
        <taxon>Magnoliopsida</taxon>
        <taxon>Liliopsida</taxon>
        <taxon>Poales</taxon>
        <taxon>Poaceae</taxon>
        <taxon>PACMAD clade</taxon>
        <taxon>Arundinoideae</taxon>
        <taxon>Arundineae</taxon>
        <taxon>Arundo</taxon>
    </lineage>
</organism>
<evidence type="ECO:0000256" key="1">
    <source>
        <dbReference type="SAM" id="SignalP"/>
    </source>
</evidence>
<evidence type="ECO:0000313" key="2">
    <source>
        <dbReference type="EMBL" id="JAE10198.1"/>
    </source>
</evidence>
<reference evidence="2" key="1">
    <citation type="submission" date="2014-09" db="EMBL/GenBank/DDBJ databases">
        <authorList>
            <person name="Magalhaes I.L.F."/>
            <person name="Oliveira U."/>
            <person name="Santos F.R."/>
            <person name="Vidigal T.H.D.A."/>
            <person name="Brescovit A.D."/>
            <person name="Santos A.J."/>
        </authorList>
    </citation>
    <scope>NUCLEOTIDE SEQUENCE</scope>
    <source>
        <tissue evidence="2">Shoot tissue taken approximately 20 cm above the soil surface</tissue>
    </source>
</reference>
<proteinExistence type="predicted"/>
<evidence type="ECO:0008006" key="3">
    <source>
        <dbReference type="Google" id="ProtNLM"/>
    </source>
</evidence>
<name>A0A0A9FPH5_ARUDO</name>
<protein>
    <recommendedName>
        <fullName evidence="3">Secreted protein</fullName>
    </recommendedName>
</protein>
<accession>A0A0A9FPH5</accession>